<evidence type="ECO:0000256" key="1">
    <source>
        <dbReference type="ARBA" id="ARBA00004651"/>
    </source>
</evidence>
<keyword evidence="9" id="KW-1185">Reference proteome</keyword>
<dbReference type="GO" id="GO:0022857">
    <property type="term" value="F:transmembrane transporter activity"/>
    <property type="evidence" value="ECO:0007669"/>
    <property type="project" value="InterPro"/>
</dbReference>
<dbReference type="PROSITE" id="PS50850">
    <property type="entry name" value="MFS"/>
    <property type="match status" value="1"/>
</dbReference>
<dbReference type="Gene3D" id="1.20.1250.20">
    <property type="entry name" value="MFS general substrate transporter like domains"/>
    <property type="match status" value="1"/>
</dbReference>
<keyword evidence="5 6" id="KW-0472">Membrane</keyword>
<evidence type="ECO:0000256" key="3">
    <source>
        <dbReference type="ARBA" id="ARBA00022692"/>
    </source>
</evidence>
<dbReference type="InterPro" id="IPR011701">
    <property type="entry name" value="MFS"/>
</dbReference>
<dbReference type="AlphaFoldDB" id="A0A926KM75"/>
<dbReference type="Pfam" id="PF07690">
    <property type="entry name" value="MFS_1"/>
    <property type="match status" value="1"/>
</dbReference>
<keyword evidence="3 6" id="KW-0812">Transmembrane</keyword>
<dbReference type="InterPro" id="IPR036259">
    <property type="entry name" value="MFS_trans_sf"/>
</dbReference>
<sequence>MATAFLNMLSILFFAATAALSLRILIVSISLFGVFLGLSLPLQTTLLANVLPQHRATSTGVYNFFRYFWMTIGPVVGTLFYRYGFQLEFYACVIIFACALLFIYRQFFFQRRCVE</sequence>
<accession>A0A926KM75</accession>
<dbReference type="RefSeq" id="WP_188172643.1">
    <property type="nucleotide sequence ID" value="NZ_JACVVD010000001.1"/>
</dbReference>
<evidence type="ECO:0000256" key="4">
    <source>
        <dbReference type="ARBA" id="ARBA00022989"/>
    </source>
</evidence>
<evidence type="ECO:0000259" key="7">
    <source>
        <dbReference type="PROSITE" id="PS50850"/>
    </source>
</evidence>
<comment type="caution">
    <text evidence="8">The sequence shown here is derived from an EMBL/GenBank/DDBJ whole genome shotgun (WGS) entry which is preliminary data.</text>
</comment>
<evidence type="ECO:0000256" key="5">
    <source>
        <dbReference type="ARBA" id="ARBA00023136"/>
    </source>
</evidence>
<name>A0A926KM75_9BACL</name>
<feature type="transmembrane region" description="Helical" evidence="6">
    <location>
        <begin position="29"/>
        <end position="52"/>
    </location>
</feature>
<dbReference type="SUPFAM" id="SSF103473">
    <property type="entry name" value="MFS general substrate transporter"/>
    <property type="match status" value="1"/>
</dbReference>
<protein>
    <submittedName>
        <fullName evidence="8">MFS transporter</fullName>
    </submittedName>
</protein>
<dbReference type="EMBL" id="JACVVD010000001">
    <property type="protein sequence ID" value="MBD0378833.1"/>
    <property type="molecule type" value="Genomic_DNA"/>
</dbReference>
<feature type="transmembrane region" description="Helical" evidence="6">
    <location>
        <begin position="64"/>
        <end position="81"/>
    </location>
</feature>
<evidence type="ECO:0000313" key="8">
    <source>
        <dbReference type="EMBL" id="MBD0378833.1"/>
    </source>
</evidence>
<organism evidence="8 9">
    <name type="scientific">Paenibacillus sedimenti</name>
    <dbReference type="NCBI Taxonomy" id="2770274"/>
    <lineage>
        <taxon>Bacteria</taxon>
        <taxon>Bacillati</taxon>
        <taxon>Bacillota</taxon>
        <taxon>Bacilli</taxon>
        <taxon>Bacillales</taxon>
        <taxon>Paenibacillaceae</taxon>
        <taxon>Paenibacillus</taxon>
    </lineage>
</organism>
<evidence type="ECO:0000256" key="6">
    <source>
        <dbReference type="SAM" id="Phobius"/>
    </source>
</evidence>
<dbReference type="InterPro" id="IPR020846">
    <property type="entry name" value="MFS_dom"/>
</dbReference>
<reference evidence="8" key="1">
    <citation type="submission" date="2020-09" db="EMBL/GenBank/DDBJ databases">
        <title>Draft Genome Sequence of Paenibacillus sp. WST5.</title>
        <authorList>
            <person name="Bao Z."/>
        </authorList>
    </citation>
    <scope>NUCLEOTIDE SEQUENCE</scope>
    <source>
        <strain evidence="8">WST5</strain>
    </source>
</reference>
<dbReference type="Proteomes" id="UP000650466">
    <property type="component" value="Unassembled WGS sequence"/>
</dbReference>
<proteinExistence type="predicted"/>
<feature type="domain" description="Major facilitator superfamily (MFS) profile" evidence="7">
    <location>
        <begin position="1"/>
        <end position="115"/>
    </location>
</feature>
<keyword evidence="2" id="KW-0813">Transport</keyword>
<evidence type="ECO:0000256" key="2">
    <source>
        <dbReference type="ARBA" id="ARBA00022448"/>
    </source>
</evidence>
<gene>
    <name evidence="8" type="ORF">ICC18_01700</name>
</gene>
<feature type="transmembrane region" description="Helical" evidence="6">
    <location>
        <begin position="87"/>
        <end position="104"/>
    </location>
</feature>
<comment type="subcellular location">
    <subcellularLocation>
        <location evidence="1">Cell membrane</location>
        <topology evidence="1">Multi-pass membrane protein</topology>
    </subcellularLocation>
</comment>
<keyword evidence="4 6" id="KW-1133">Transmembrane helix</keyword>
<dbReference type="GO" id="GO:0005886">
    <property type="term" value="C:plasma membrane"/>
    <property type="evidence" value="ECO:0007669"/>
    <property type="project" value="UniProtKB-SubCell"/>
</dbReference>
<evidence type="ECO:0000313" key="9">
    <source>
        <dbReference type="Proteomes" id="UP000650466"/>
    </source>
</evidence>